<sequence>MKIQIENDQPVIDAQDLGPLLGLHPAEVQAKMRSGHITSTYEVGQGEDAGRFRLTFFHAGKRVRLTCNEDGDVISKIRTDTGTRT</sequence>
<comment type="caution">
    <text evidence="1">The sequence shown here is derived from an EMBL/GenBank/DDBJ whole genome shotgun (WGS) entry which is preliminary data.</text>
</comment>
<evidence type="ECO:0000313" key="2">
    <source>
        <dbReference type="Proteomes" id="UP001200557"/>
    </source>
</evidence>
<protein>
    <submittedName>
        <fullName evidence="1">DUF6522 family protein</fullName>
    </submittedName>
</protein>
<dbReference type="Pfam" id="PF20132">
    <property type="entry name" value="DUF6522"/>
    <property type="match status" value="1"/>
</dbReference>
<accession>A0ABS9CT36</accession>
<dbReference type="Proteomes" id="UP001200557">
    <property type="component" value="Unassembled WGS sequence"/>
</dbReference>
<dbReference type="InterPro" id="IPR045389">
    <property type="entry name" value="DUF6522"/>
</dbReference>
<name>A0ABS9CT36_9RHOB</name>
<organism evidence="1 2">
    <name type="scientific">Octadecabacter dasysiphoniae</name>
    <dbReference type="NCBI Taxonomy" id="2909341"/>
    <lineage>
        <taxon>Bacteria</taxon>
        <taxon>Pseudomonadati</taxon>
        <taxon>Pseudomonadota</taxon>
        <taxon>Alphaproteobacteria</taxon>
        <taxon>Rhodobacterales</taxon>
        <taxon>Roseobacteraceae</taxon>
        <taxon>Octadecabacter</taxon>
    </lineage>
</organism>
<proteinExistence type="predicted"/>
<dbReference type="RefSeq" id="WP_235224447.1">
    <property type="nucleotide sequence ID" value="NZ_JAKGAQ010000001.1"/>
</dbReference>
<gene>
    <name evidence="1" type="ORF">L0664_04630</name>
</gene>
<keyword evidence="2" id="KW-1185">Reference proteome</keyword>
<reference evidence="1 2" key="1">
    <citation type="submission" date="2022-01" db="EMBL/GenBank/DDBJ databases">
        <title>Octadecabacter sp. nov., isolated from a marine alga.</title>
        <authorList>
            <person name="Jin M.S."/>
            <person name="Kim H.M."/>
            <person name="Han D.M."/>
            <person name="Jung J.J."/>
            <person name="Jeon C.O."/>
        </authorList>
    </citation>
    <scope>NUCLEOTIDE SEQUENCE [LARGE SCALE GENOMIC DNA]</scope>
    <source>
        <strain evidence="1 2">G9-8</strain>
    </source>
</reference>
<dbReference type="EMBL" id="JAKGAQ010000001">
    <property type="protein sequence ID" value="MCF2870343.1"/>
    <property type="molecule type" value="Genomic_DNA"/>
</dbReference>
<evidence type="ECO:0000313" key="1">
    <source>
        <dbReference type="EMBL" id="MCF2870343.1"/>
    </source>
</evidence>